<protein>
    <recommendedName>
        <fullName evidence="3">DUF3293 domain-containing protein</fullName>
    </recommendedName>
</protein>
<dbReference type="KEGG" id="lum:CNR27_11640"/>
<proteinExistence type="predicted"/>
<dbReference type="AlphaFoldDB" id="A0A290XG45"/>
<name>A0A290XG45_9GAMM</name>
<evidence type="ECO:0008006" key="3">
    <source>
        <dbReference type="Google" id="ProtNLM"/>
    </source>
</evidence>
<dbReference type="InterPro" id="IPR021710">
    <property type="entry name" value="DUF3293"/>
</dbReference>
<sequence>MKRQHPIDDTRLVELLHAYLDARYRWQHRDDWHDLIIGLPAPGLDLRYPEAPGFGLLSAWNPLSIQRPASENRRLDRALEAELRASGLSHMPAFASAADRSWREPSWIVLGMAVEDFDALSRRYGQLGTLWWPRETAVRLRMDAARPRGLAGDPHVDWLR</sequence>
<evidence type="ECO:0000313" key="2">
    <source>
        <dbReference type="Proteomes" id="UP000218968"/>
    </source>
</evidence>
<evidence type="ECO:0000313" key="1">
    <source>
        <dbReference type="EMBL" id="ATD67998.1"/>
    </source>
</evidence>
<dbReference type="EMBL" id="CP023406">
    <property type="protein sequence ID" value="ATD67998.1"/>
    <property type="molecule type" value="Genomic_DNA"/>
</dbReference>
<reference evidence="2" key="1">
    <citation type="submission" date="2017-09" db="EMBL/GenBank/DDBJ databases">
        <title>Luteimonas liuhanmingii sp.nov., isolated from the intestinal contents of Tibetan Plateau Pika in Yushu, Qinghai Province, China.</title>
        <authorList>
            <person name="Gui Z."/>
        </authorList>
    </citation>
    <scope>NUCLEOTIDE SEQUENCE [LARGE SCALE GENOMIC DNA]</scope>
    <source>
        <strain evidence="2">100111</strain>
    </source>
</reference>
<organism evidence="1 2">
    <name type="scientific">Luteimonas chenhongjianii</name>
    <dbReference type="NCBI Taxonomy" id="2006110"/>
    <lineage>
        <taxon>Bacteria</taxon>
        <taxon>Pseudomonadati</taxon>
        <taxon>Pseudomonadota</taxon>
        <taxon>Gammaproteobacteria</taxon>
        <taxon>Lysobacterales</taxon>
        <taxon>Lysobacteraceae</taxon>
        <taxon>Luteimonas</taxon>
    </lineage>
</organism>
<accession>A0A290XG45</accession>
<dbReference type="OrthoDB" id="6024680at2"/>
<keyword evidence="2" id="KW-1185">Reference proteome</keyword>
<gene>
    <name evidence="1" type="ORF">CNR27_11640</name>
</gene>
<dbReference type="Proteomes" id="UP000218968">
    <property type="component" value="Chromosome"/>
</dbReference>
<dbReference type="RefSeq" id="WP_096298950.1">
    <property type="nucleotide sequence ID" value="NZ_CP023406.1"/>
</dbReference>
<dbReference type="Pfam" id="PF11697">
    <property type="entry name" value="DUF3293"/>
    <property type="match status" value="1"/>
</dbReference>